<proteinExistence type="predicted"/>
<organism evidence="1 2">
    <name type="scientific">Monoraphidium neglectum</name>
    <dbReference type="NCBI Taxonomy" id="145388"/>
    <lineage>
        <taxon>Eukaryota</taxon>
        <taxon>Viridiplantae</taxon>
        <taxon>Chlorophyta</taxon>
        <taxon>core chlorophytes</taxon>
        <taxon>Chlorophyceae</taxon>
        <taxon>CS clade</taxon>
        <taxon>Sphaeropleales</taxon>
        <taxon>Selenastraceae</taxon>
        <taxon>Monoraphidium</taxon>
    </lineage>
</organism>
<name>A0A0D2J0L9_9CHLO</name>
<keyword evidence="2" id="KW-1185">Reference proteome</keyword>
<gene>
    <name evidence="1" type="ORF">MNEG_14371</name>
</gene>
<dbReference type="Proteomes" id="UP000054498">
    <property type="component" value="Unassembled WGS sequence"/>
</dbReference>
<dbReference type="GeneID" id="25731927"/>
<dbReference type="EMBL" id="KK104655">
    <property type="protein sequence ID" value="KIY93592.1"/>
    <property type="molecule type" value="Genomic_DNA"/>
</dbReference>
<protein>
    <submittedName>
        <fullName evidence="1">Uncharacterized protein</fullName>
    </submittedName>
</protein>
<accession>A0A0D2J0L9</accession>
<sequence>MGLEGIPRLVGAAAAPHGAAPLPLVAEAMAALDALSLGQREALARGGVVDAIVNVLRLPAGGELSAPSAAAKGGGAAGDAVAAAAAALALRAKAHACNLITVLAFDSSLKRALYHKHAVGPLMVLSEGVAEGTAEEAAVQSALRQMGLGYLAPAADEAA</sequence>
<dbReference type="AlphaFoldDB" id="A0A0D2J0L9"/>
<dbReference type="KEGG" id="mng:MNEG_14371"/>
<evidence type="ECO:0000313" key="1">
    <source>
        <dbReference type="EMBL" id="KIY93592.1"/>
    </source>
</evidence>
<dbReference type="OrthoDB" id="10634865at2759"/>
<reference evidence="1 2" key="1">
    <citation type="journal article" date="2013" name="BMC Genomics">
        <title>Reconstruction of the lipid metabolism for the microalga Monoraphidium neglectum from its genome sequence reveals characteristics suitable for biofuel production.</title>
        <authorList>
            <person name="Bogen C."/>
            <person name="Al-Dilaimi A."/>
            <person name="Albersmeier A."/>
            <person name="Wichmann J."/>
            <person name="Grundmann M."/>
            <person name="Rupp O."/>
            <person name="Lauersen K.J."/>
            <person name="Blifernez-Klassen O."/>
            <person name="Kalinowski J."/>
            <person name="Goesmann A."/>
            <person name="Mussgnug J.H."/>
            <person name="Kruse O."/>
        </authorList>
    </citation>
    <scope>NUCLEOTIDE SEQUENCE [LARGE SCALE GENOMIC DNA]</scope>
    <source>
        <strain evidence="1 2">SAG 48.87</strain>
    </source>
</reference>
<evidence type="ECO:0000313" key="2">
    <source>
        <dbReference type="Proteomes" id="UP000054498"/>
    </source>
</evidence>
<dbReference type="RefSeq" id="XP_013892612.1">
    <property type="nucleotide sequence ID" value="XM_014037158.1"/>
</dbReference>